<dbReference type="GO" id="GO:0009279">
    <property type="term" value="C:cell outer membrane"/>
    <property type="evidence" value="ECO:0007669"/>
    <property type="project" value="UniProtKB-SubCell"/>
</dbReference>
<dbReference type="InterPro" id="IPR037066">
    <property type="entry name" value="Plug_dom_sf"/>
</dbReference>
<dbReference type="Pfam" id="PF00593">
    <property type="entry name" value="TonB_dep_Rec_b-barrel"/>
    <property type="match status" value="1"/>
</dbReference>
<keyword evidence="2 10" id="KW-0813">Transport</keyword>
<dbReference type="OrthoDB" id="101167at2"/>
<evidence type="ECO:0000259" key="12">
    <source>
        <dbReference type="Pfam" id="PF00593"/>
    </source>
</evidence>
<keyword evidence="7 10" id="KW-0472">Membrane</keyword>
<keyword evidence="8 14" id="KW-0675">Receptor</keyword>
<dbReference type="HOGENOM" id="CLU_008287_18_1_0"/>
<evidence type="ECO:0000256" key="7">
    <source>
        <dbReference type="ARBA" id="ARBA00023136"/>
    </source>
</evidence>
<keyword evidence="3 10" id="KW-1134">Transmembrane beta strand</keyword>
<keyword evidence="15" id="KW-1185">Reference proteome</keyword>
<dbReference type="GO" id="GO:0044718">
    <property type="term" value="P:siderophore transmembrane transport"/>
    <property type="evidence" value="ECO:0007669"/>
    <property type="project" value="TreeGrafter"/>
</dbReference>
<evidence type="ECO:0000256" key="1">
    <source>
        <dbReference type="ARBA" id="ARBA00004571"/>
    </source>
</evidence>
<dbReference type="RefSeq" id="WP_013580217.1">
    <property type="nucleotide sequence ID" value="NC_015064.1"/>
</dbReference>
<evidence type="ECO:0000256" key="9">
    <source>
        <dbReference type="ARBA" id="ARBA00023237"/>
    </source>
</evidence>
<organism evidence="15">
    <name type="scientific">Granulicella tundricola (strain ATCC BAA-1859 / DSM 23138 / MP5ACTX9)</name>
    <dbReference type="NCBI Taxonomy" id="1198114"/>
    <lineage>
        <taxon>Bacteria</taxon>
        <taxon>Pseudomonadati</taxon>
        <taxon>Acidobacteriota</taxon>
        <taxon>Terriglobia</taxon>
        <taxon>Terriglobales</taxon>
        <taxon>Acidobacteriaceae</taxon>
        <taxon>Granulicella</taxon>
    </lineage>
</organism>
<protein>
    <submittedName>
        <fullName evidence="14">TonB-dependent receptor</fullName>
    </submittedName>
</protein>
<sequence length="643" mass="69850">MIVTATRSTIPLGATAKTTYELSSSDLHNYPSPVLDDTLRQHAGFELFRRSSSRTQNPTSQGISLRGLGSTAVSRTLVLEDGAPLNDPFGGWIHWNEAPTSSIDSITIVTGGGSDLYGSSALGGVIDVTPSPIAPTLYELSAIGGSQDTSNIEARADHKFITASGESLHTAGYVITTPASAGLVDVPANVHSESLHTEIGRRAFTTNRFFATGNLFNEARGNGTPLTNNATRLWRYLAGYDTPPEARIPFRARLFGSEEGYRQSFSAIAANRNSENLTRQQRSHTQELGATADATFHTRFLTLVTGADARDIRGLDNEVPYTAGHTNGLFNVNARQRFIGGFAELLAQKGPWSGAASIRVDAAQNLDNHTLTKTLTTSTPATYPNRTEYVPSPRLGLVRTFGPRLNLHASAFRAFRTPTINELYRTGQVGQETTLANPALSSERATGVEAGAQLTSPNHQLQATYFWTEINRPVSTVLLTQTATTITDQRQNLGQIQSRGVEIAATLYRTHPISADIGYQYALATVTSFTPQPKLVGNWIPDVPRQSATAQLHARRPRWGDLTLAARASGMVFDDSANTFILRRFFTLDLSVRHPITHNLEAFALVQNLTNQRPDVSRTPVLTLGSPIFAEAGLRLNFNRSSF</sequence>
<proteinExistence type="inferred from homology"/>
<gene>
    <name evidence="14" type="ordered locus">AciX9_1852</name>
</gene>
<dbReference type="KEGG" id="acm:AciX9_1852"/>
<dbReference type="Pfam" id="PF07715">
    <property type="entry name" value="Plug"/>
    <property type="match status" value="1"/>
</dbReference>
<keyword evidence="4 10" id="KW-0812">Transmembrane</keyword>
<feature type="domain" description="TonB-dependent receptor plug" evidence="13">
    <location>
        <begin position="15"/>
        <end position="125"/>
    </location>
</feature>
<evidence type="ECO:0000256" key="10">
    <source>
        <dbReference type="PROSITE-ProRule" id="PRU01360"/>
    </source>
</evidence>
<evidence type="ECO:0000256" key="6">
    <source>
        <dbReference type="ARBA" id="ARBA00023077"/>
    </source>
</evidence>
<dbReference type="PROSITE" id="PS52016">
    <property type="entry name" value="TONB_DEPENDENT_REC_3"/>
    <property type="match status" value="1"/>
</dbReference>
<evidence type="ECO:0000256" key="2">
    <source>
        <dbReference type="ARBA" id="ARBA00022448"/>
    </source>
</evidence>
<evidence type="ECO:0000256" key="5">
    <source>
        <dbReference type="ARBA" id="ARBA00022729"/>
    </source>
</evidence>
<dbReference type="InterPro" id="IPR012910">
    <property type="entry name" value="Plug_dom"/>
</dbReference>
<dbReference type="PANTHER" id="PTHR30069">
    <property type="entry name" value="TONB-DEPENDENT OUTER MEMBRANE RECEPTOR"/>
    <property type="match status" value="1"/>
</dbReference>
<dbReference type="EMBL" id="CP002480">
    <property type="protein sequence ID" value="ADW68898.1"/>
    <property type="molecule type" value="Genomic_DNA"/>
</dbReference>
<dbReference type="Gene3D" id="2.170.130.10">
    <property type="entry name" value="TonB-dependent receptor, plug domain"/>
    <property type="match status" value="1"/>
</dbReference>
<evidence type="ECO:0000313" key="15">
    <source>
        <dbReference type="Proteomes" id="UP000000343"/>
    </source>
</evidence>
<dbReference type="STRING" id="1198114.AciX9_1852"/>
<evidence type="ECO:0000259" key="13">
    <source>
        <dbReference type="Pfam" id="PF07715"/>
    </source>
</evidence>
<evidence type="ECO:0000256" key="11">
    <source>
        <dbReference type="RuleBase" id="RU003357"/>
    </source>
</evidence>
<dbReference type="SUPFAM" id="SSF56935">
    <property type="entry name" value="Porins"/>
    <property type="match status" value="1"/>
</dbReference>
<evidence type="ECO:0000256" key="3">
    <source>
        <dbReference type="ARBA" id="ARBA00022452"/>
    </source>
</evidence>
<dbReference type="PaxDb" id="1198114-AciX9_1852"/>
<dbReference type="InterPro" id="IPR039426">
    <property type="entry name" value="TonB-dep_rcpt-like"/>
</dbReference>
<dbReference type="Proteomes" id="UP000000343">
    <property type="component" value="Chromosome"/>
</dbReference>
<keyword evidence="5" id="KW-0732">Signal</keyword>
<dbReference type="AlphaFoldDB" id="E8X002"/>
<evidence type="ECO:0000313" key="14">
    <source>
        <dbReference type="EMBL" id="ADW68898.1"/>
    </source>
</evidence>
<feature type="domain" description="TonB-dependent receptor-like beta-barrel" evidence="12">
    <location>
        <begin position="210"/>
        <end position="609"/>
    </location>
</feature>
<evidence type="ECO:0000256" key="8">
    <source>
        <dbReference type="ARBA" id="ARBA00023170"/>
    </source>
</evidence>
<dbReference type="PANTHER" id="PTHR30069:SF29">
    <property type="entry name" value="HEMOGLOBIN AND HEMOGLOBIN-HAPTOGLOBIN-BINDING PROTEIN 1-RELATED"/>
    <property type="match status" value="1"/>
</dbReference>
<comment type="similarity">
    <text evidence="10 11">Belongs to the TonB-dependent receptor family.</text>
</comment>
<dbReference type="InterPro" id="IPR000531">
    <property type="entry name" value="Beta-barrel_TonB"/>
</dbReference>
<name>E8X002_GRATM</name>
<dbReference type="eggNOG" id="COG4206">
    <property type="taxonomic scope" value="Bacteria"/>
</dbReference>
<dbReference type="Gene3D" id="2.40.170.20">
    <property type="entry name" value="TonB-dependent receptor, beta-barrel domain"/>
    <property type="match status" value="1"/>
</dbReference>
<keyword evidence="9 10" id="KW-0998">Cell outer membrane</keyword>
<dbReference type="InterPro" id="IPR036942">
    <property type="entry name" value="Beta-barrel_TonB_sf"/>
</dbReference>
<keyword evidence="6 11" id="KW-0798">TonB box</keyword>
<reference evidence="15" key="1">
    <citation type="submission" date="2011-01" db="EMBL/GenBank/DDBJ databases">
        <title>Complete sequence of chromosome of Acidobacterium sp. MP5ACTX9.</title>
        <authorList>
            <consortium name="US DOE Joint Genome Institute"/>
            <person name="Lucas S."/>
            <person name="Copeland A."/>
            <person name="Lapidus A."/>
            <person name="Cheng J.-F."/>
            <person name="Goodwin L."/>
            <person name="Pitluck S."/>
            <person name="Teshima H."/>
            <person name="Detter J.C."/>
            <person name="Han C."/>
            <person name="Tapia R."/>
            <person name="Land M."/>
            <person name="Hauser L."/>
            <person name="Kyrpides N."/>
            <person name="Ivanova N."/>
            <person name="Ovchinnikova G."/>
            <person name="Pagani I."/>
            <person name="Rawat S.R."/>
            <person name="Mannisto M."/>
            <person name="Haggblom M.M."/>
            <person name="Woyke T."/>
        </authorList>
    </citation>
    <scope>NUCLEOTIDE SEQUENCE [LARGE SCALE GENOMIC DNA]</scope>
    <source>
        <strain evidence="15">MP5ACTX9</strain>
    </source>
</reference>
<accession>E8X002</accession>
<comment type="subcellular location">
    <subcellularLocation>
        <location evidence="1 10">Cell outer membrane</location>
        <topology evidence="1 10">Multi-pass membrane protein</topology>
    </subcellularLocation>
</comment>
<dbReference type="GO" id="GO:0015344">
    <property type="term" value="F:siderophore uptake transmembrane transporter activity"/>
    <property type="evidence" value="ECO:0007669"/>
    <property type="project" value="TreeGrafter"/>
</dbReference>
<evidence type="ECO:0000256" key="4">
    <source>
        <dbReference type="ARBA" id="ARBA00022692"/>
    </source>
</evidence>